<protein>
    <submittedName>
        <fullName evidence="1">Uncharacterized protein</fullName>
    </submittedName>
</protein>
<sequence>MNQMINIHCANKNPCLFFLRFHICPSSILVASNTIRSSSTTSMLTIILLALFVNLEATRRPAQTGQPATTTLITNVPYEGKHISKYISIAKSQLESQLKRNKLPYIEMPDCKMMINMAKEAKRSNGLIKSASVKCGKGPAKNV</sequence>
<proteinExistence type="predicted"/>
<name>A0AA36M4F7_CYLNA</name>
<gene>
    <name evidence="1" type="ORF">CYNAS_LOCUS9841</name>
</gene>
<comment type="caution">
    <text evidence="1">The sequence shown here is derived from an EMBL/GenBank/DDBJ whole genome shotgun (WGS) entry which is preliminary data.</text>
</comment>
<reference evidence="1" key="1">
    <citation type="submission" date="2023-07" db="EMBL/GenBank/DDBJ databases">
        <authorList>
            <consortium name="CYATHOMIX"/>
        </authorList>
    </citation>
    <scope>NUCLEOTIDE SEQUENCE</scope>
    <source>
        <strain evidence="1">N/A</strain>
    </source>
</reference>
<accession>A0AA36M4F7</accession>
<dbReference type="AlphaFoldDB" id="A0AA36M4F7"/>
<organism evidence="1 2">
    <name type="scientific">Cylicocyclus nassatus</name>
    <name type="common">Nematode worm</name>
    <dbReference type="NCBI Taxonomy" id="53992"/>
    <lineage>
        <taxon>Eukaryota</taxon>
        <taxon>Metazoa</taxon>
        <taxon>Ecdysozoa</taxon>
        <taxon>Nematoda</taxon>
        <taxon>Chromadorea</taxon>
        <taxon>Rhabditida</taxon>
        <taxon>Rhabditina</taxon>
        <taxon>Rhabditomorpha</taxon>
        <taxon>Strongyloidea</taxon>
        <taxon>Strongylidae</taxon>
        <taxon>Cylicocyclus</taxon>
    </lineage>
</organism>
<evidence type="ECO:0000313" key="1">
    <source>
        <dbReference type="EMBL" id="CAJ0597858.1"/>
    </source>
</evidence>
<keyword evidence="2" id="KW-1185">Reference proteome</keyword>
<evidence type="ECO:0000313" key="2">
    <source>
        <dbReference type="Proteomes" id="UP001176961"/>
    </source>
</evidence>
<dbReference type="Proteomes" id="UP001176961">
    <property type="component" value="Unassembled WGS sequence"/>
</dbReference>
<dbReference type="EMBL" id="CATQJL010000223">
    <property type="protein sequence ID" value="CAJ0597858.1"/>
    <property type="molecule type" value="Genomic_DNA"/>
</dbReference>